<organism evidence="1 2">
    <name type="scientific">Cymbomonas tetramitiformis</name>
    <dbReference type="NCBI Taxonomy" id="36881"/>
    <lineage>
        <taxon>Eukaryota</taxon>
        <taxon>Viridiplantae</taxon>
        <taxon>Chlorophyta</taxon>
        <taxon>Pyramimonadophyceae</taxon>
        <taxon>Pyramimonadales</taxon>
        <taxon>Pyramimonadaceae</taxon>
        <taxon>Cymbomonas</taxon>
    </lineage>
</organism>
<protein>
    <submittedName>
        <fullName evidence="1">Uncharacterized protein</fullName>
    </submittedName>
</protein>
<evidence type="ECO:0000313" key="1">
    <source>
        <dbReference type="EMBL" id="KAK3243996.1"/>
    </source>
</evidence>
<accession>A0AAE0EX48</accession>
<sequence length="199" mass="22398">MAEMVQDGKDVLNCINNHERARTTFPKLSNSAHLVTFGDTRFGTVVYVWERLVQQKNAVQGTFTDKGYLVYAKKQEWWEASEELKERVLPNSFWKLPTTMVVGLEPIFMLLRLADGDTPCTGKGYRGRSLGTSGARFRVVAAVAIVVTVVRGVREREAKGKGLFKYPLPDDGTWRSAGRWKICQGHVCAQKFAGRGEQR</sequence>
<keyword evidence="2" id="KW-1185">Reference proteome</keyword>
<evidence type="ECO:0000313" key="2">
    <source>
        <dbReference type="Proteomes" id="UP001190700"/>
    </source>
</evidence>
<dbReference type="EMBL" id="LGRX02032452">
    <property type="protein sequence ID" value="KAK3243996.1"/>
    <property type="molecule type" value="Genomic_DNA"/>
</dbReference>
<name>A0AAE0EX48_9CHLO</name>
<dbReference type="AlphaFoldDB" id="A0AAE0EX48"/>
<comment type="caution">
    <text evidence="1">The sequence shown here is derived from an EMBL/GenBank/DDBJ whole genome shotgun (WGS) entry which is preliminary data.</text>
</comment>
<dbReference type="Proteomes" id="UP001190700">
    <property type="component" value="Unassembled WGS sequence"/>
</dbReference>
<gene>
    <name evidence="1" type="ORF">CYMTET_46376</name>
</gene>
<proteinExistence type="predicted"/>
<reference evidence="1 2" key="1">
    <citation type="journal article" date="2015" name="Genome Biol. Evol.">
        <title>Comparative Genomics of a Bacterivorous Green Alga Reveals Evolutionary Causalities and Consequences of Phago-Mixotrophic Mode of Nutrition.</title>
        <authorList>
            <person name="Burns J.A."/>
            <person name="Paasch A."/>
            <person name="Narechania A."/>
            <person name="Kim E."/>
        </authorList>
    </citation>
    <scope>NUCLEOTIDE SEQUENCE [LARGE SCALE GENOMIC DNA]</scope>
    <source>
        <strain evidence="1 2">PLY_AMNH</strain>
    </source>
</reference>